<feature type="transmembrane region" description="Helical" evidence="6">
    <location>
        <begin position="182"/>
        <end position="201"/>
    </location>
</feature>
<comment type="subcellular location">
    <subcellularLocation>
        <location evidence="1">Cell membrane</location>
        <topology evidence="1">Multi-pass membrane protein</topology>
    </subcellularLocation>
</comment>
<evidence type="ECO:0000256" key="2">
    <source>
        <dbReference type="ARBA" id="ARBA00022692"/>
    </source>
</evidence>
<evidence type="ECO:0000313" key="8">
    <source>
        <dbReference type="EMBL" id="OBB28745.1"/>
    </source>
</evidence>
<evidence type="ECO:0000256" key="3">
    <source>
        <dbReference type="ARBA" id="ARBA00022989"/>
    </source>
</evidence>
<dbReference type="InterPro" id="IPR036259">
    <property type="entry name" value="MFS_trans_sf"/>
</dbReference>
<dbReference type="OrthoDB" id="9781469at2"/>
<feature type="transmembrane region" description="Helical" evidence="6">
    <location>
        <begin position="316"/>
        <end position="337"/>
    </location>
</feature>
<feature type="transmembrane region" description="Helical" evidence="6">
    <location>
        <begin position="65"/>
        <end position="85"/>
    </location>
</feature>
<dbReference type="InterPro" id="IPR011701">
    <property type="entry name" value="MFS"/>
</dbReference>
<dbReference type="STRING" id="43304.GCA_001403655_00457"/>
<dbReference type="PROSITE" id="PS50850">
    <property type="entry name" value="MFS"/>
    <property type="match status" value="1"/>
</dbReference>
<name>A0A1A0R2Q3_MYCPR</name>
<evidence type="ECO:0000256" key="4">
    <source>
        <dbReference type="ARBA" id="ARBA00023136"/>
    </source>
</evidence>
<dbReference type="Gene3D" id="1.20.1250.20">
    <property type="entry name" value="MFS general substrate transporter like domains"/>
    <property type="match status" value="1"/>
</dbReference>
<feature type="transmembrane region" description="Helical" evidence="6">
    <location>
        <begin position="242"/>
        <end position="262"/>
    </location>
</feature>
<evidence type="ECO:0000256" key="5">
    <source>
        <dbReference type="SAM" id="MobiDB-lite"/>
    </source>
</evidence>
<dbReference type="GO" id="GO:0022857">
    <property type="term" value="F:transmembrane transporter activity"/>
    <property type="evidence" value="ECO:0007669"/>
    <property type="project" value="InterPro"/>
</dbReference>
<accession>A0A1A0R2Q3</accession>
<dbReference type="PANTHER" id="PTHR42718:SF42">
    <property type="entry name" value="EXPORT PROTEIN"/>
    <property type="match status" value="1"/>
</dbReference>
<gene>
    <name evidence="8" type="ORF">A5792_22235</name>
</gene>
<organism evidence="8 9">
    <name type="scientific">Mycolicibacterium peregrinum</name>
    <name type="common">Mycobacterium peregrinum</name>
    <dbReference type="NCBI Taxonomy" id="43304"/>
    <lineage>
        <taxon>Bacteria</taxon>
        <taxon>Bacillati</taxon>
        <taxon>Actinomycetota</taxon>
        <taxon>Actinomycetes</taxon>
        <taxon>Mycobacteriales</taxon>
        <taxon>Mycobacteriaceae</taxon>
        <taxon>Mycolicibacterium</taxon>
    </lineage>
</organism>
<feature type="transmembrane region" description="Helical" evidence="6">
    <location>
        <begin position="25"/>
        <end position="45"/>
    </location>
</feature>
<feature type="transmembrane region" description="Helical" evidence="6">
    <location>
        <begin position="344"/>
        <end position="363"/>
    </location>
</feature>
<proteinExistence type="predicted"/>
<feature type="transmembrane region" description="Helical" evidence="6">
    <location>
        <begin position="92"/>
        <end position="111"/>
    </location>
</feature>
<feature type="region of interest" description="Disordered" evidence="5">
    <location>
        <begin position="522"/>
        <end position="543"/>
    </location>
</feature>
<dbReference type="Pfam" id="PF07690">
    <property type="entry name" value="MFS_1"/>
    <property type="match status" value="1"/>
</dbReference>
<feature type="transmembrane region" description="Helical" evidence="6">
    <location>
        <begin position="375"/>
        <end position="395"/>
    </location>
</feature>
<keyword evidence="2 6" id="KW-0812">Transmembrane</keyword>
<dbReference type="Gene3D" id="1.20.1720.10">
    <property type="entry name" value="Multidrug resistance protein D"/>
    <property type="match status" value="1"/>
</dbReference>
<dbReference type="InterPro" id="IPR020846">
    <property type="entry name" value="MFS_dom"/>
</dbReference>
<sequence>MSDTLVDSGQDIDPGLSYLSIRKRYWLLAVACMDVSIVIASMVALNAALPDIARLTAATQAQLTWVIDGYTLVLACLLLPAGAIGDRYGRRGALLTGLSVFVVASAAPLLFDDPVHLIISRAVAGAGAAFIMPATLSLLTAAFPKSERNKAVGIWAGVVGSGAVFGFLITGGLLYFWGWQSIFTTFAVAGVGLFVLTCTVPSSRDEDATPLDWIGALLIGTAVAVFVLGVLEAPVRGWTHPMVWGCMTGGTALAAAFTGAQLKSRHPLLDVRLFRKPDFATGAVGVTFLFFANFGYFFVSMQYIQLVMGYSPIQTAIALCPLILPLLLLSTTTHLYLPRLGLRLCVSIGLLVIAVGLMCMRLLEVDSTYLDYAWPLFIMSTGMGLCTAPTTSAIMGAVPDEKQGVASAVNDTTREVGAALGIAVAGSILAAQYQNHLGSKLTGLPAEAREHILSSLAEALTVAGQLGPQGAAVGELAKQAFLEATNSALLVMAAVLALAAAFVAIWAPGRDGEQLRVIRRLRSPGTPQPDDRSWQWSRAGRGW</sequence>
<dbReference type="SUPFAM" id="SSF103473">
    <property type="entry name" value="MFS general substrate transporter"/>
    <property type="match status" value="1"/>
</dbReference>
<evidence type="ECO:0000256" key="6">
    <source>
        <dbReference type="SAM" id="Phobius"/>
    </source>
</evidence>
<protein>
    <submittedName>
        <fullName evidence="8">MFS transporter</fullName>
    </submittedName>
</protein>
<dbReference type="EMBL" id="LZSO01000028">
    <property type="protein sequence ID" value="OBB28745.1"/>
    <property type="molecule type" value="Genomic_DNA"/>
</dbReference>
<keyword evidence="4 6" id="KW-0472">Membrane</keyword>
<feature type="domain" description="Major facilitator superfamily (MFS) profile" evidence="7">
    <location>
        <begin position="27"/>
        <end position="511"/>
    </location>
</feature>
<dbReference type="RefSeq" id="WP_064933061.1">
    <property type="nucleotide sequence ID" value="NZ_LZSO01000028.1"/>
</dbReference>
<evidence type="ECO:0000313" key="9">
    <source>
        <dbReference type="Proteomes" id="UP000093902"/>
    </source>
</evidence>
<dbReference type="GO" id="GO:0005886">
    <property type="term" value="C:plasma membrane"/>
    <property type="evidence" value="ECO:0007669"/>
    <property type="project" value="UniProtKB-SubCell"/>
</dbReference>
<feature type="transmembrane region" description="Helical" evidence="6">
    <location>
        <begin position="416"/>
        <end position="434"/>
    </location>
</feature>
<comment type="caution">
    <text evidence="8">The sequence shown here is derived from an EMBL/GenBank/DDBJ whole genome shotgun (WGS) entry which is preliminary data.</text>
</comment>
<feature type="transmembrane region" description="Helical" evidence="6">
    <location>
        <begin position="117"/>
        <end position="139"/>
    </location>
</feature>
<feature type="transmembrane region" description="Helical" evidence="6">
    <location>
        <begin position="151"/>
        <end position="176"/>
    </location>
</feature>
<reference evidence="9" key="1">
    <citation type="submission" date="2016-06" db="EMBL/GenBank/DDBJ databases">
        <authorList>
            <person name="Sutton G."/>
            <person name="Brinkac L."/>
            <person name="Sanka R."/>
            <person name="Adams M."/>
            <person name="Lau E."/>
            <person name="Mehaffy C."/>
            <person name="Tameris M."/>
            <person name="Hatherill M."/>
            <person name="Hanekom W."/>
            <person name="Mahomed H."/>
            <person name="Mcshane H."/>
        </authorList>
    </citation>
    <scope>NUCLEOTIDE SEQUENCE [LARGE SCALE GENOMIC DNA]</scope>
    <source>
        <strain evidence="9">852002-51209_SCH5440388</strain>
    </source>
</reference>
<dbReference type="CDD" id="cd17321">
    <property type="entry name" value="MFS_MMR_MDR_like"/>
    <property type="match status" value="1"/>
</dbReference>
<keyword evidence="3 6" id="KW-1133">Transmembrane helix</keyword>
<dbReference type="PRINTS" id="PR01036">
    <property type="entry name" value="TCRTETB"/>
</dbReference>
<dbReference type="Proteomes" id="UP000093902">
    <property type="component" value="Unassembled WGS sequence"/>
</dbReference>
<evidence type="ECO:0000256" key="1">
    <source>
        <dbReference type="ARBA" id="ARBA00004651"/>
    </source>
</evidence>
<feature type="transmembrane region" description="Helical" evidence="6">
    <location>
        <begin position="488"/>
        <end position="509"/>
    </location>
</feature>
<evidence type="ECO:0000259" key="7">
    <source>
        <dbReference type="PROSITE" id="PS50850"/>
    </source>
</evidence>
<dbReference type="PANTHER" id="PTHR42718">
    <property type="entry name" value="MAJOR FACILITATOR SUPERFAMILY MULTIDRUG TRANSPORTER MFSC"/>
    <property type="match status" value="1"/>
</dbReference>
<feature type="transmembrane region" description="Helical" evidence="6">
    <location>
        <begin position="213"/>
        <end position="230"/>
    </location>
</feature>
<feature type="transmembrane region" description="Helical" evidence="6">
    <location>
        <begin position="283"/>
        <end position="304"/>
    </location>
</feature>
<dbReference type="AlphaFoldDB" id="A0A1A0R2Q3"/>